<dbReference type="RefSeq" id="WP_157589070.1">
    <property type="nucleotide sequence ID" value="NZ_WPIN01000015.1"/>
</dbReference>
<proteinExistence type="predicted"/>
<dbReference type="Proteomes" id="UP000436006">
    <property type="component" value="Unassembled WGS sequence"/>
</dbReference>
<evidence type="ECO:0000313" key="2">
    <source>
        <dbReference type="Proteomes" id="UP000436006"/>
    </source>
</evidence>
<sequence length="128" mass="14723">MKAIQTKPMLYAHYLNLLQEKAREMGYNLVLHGSLNRDCDLIAIPWVDEPKPHLELIQQLDYILTGREPVLEAKYYMHSILPGGRNSYVINIYRGGYHPDKEGYTPDPQFYLDISVTPCLIQSSSNPD</sequence>
<dbReference type="AlphaFoldDB" id="A0A7K1SKB8"/>
<organism evidence="1 2">
    <name type="scientific">Spirosoma arboris</name>
    <dbReference type="NCBI Taxonomy" id="2682092"/>
    <lineage>
        <taxon>Bacteria</taxon>
        <taxon>Pseudomonadati</taxon>
        <taxon>Bacteroidota</taxon>
        <taxon>Cytophagia</taxon>
        <taxon>Cytophagales</taxon>
        <taxon>Cytophagaceae</taxon>
        <taxon>Spirosoma</taxon>
    </lineage>
</organism>
<keyword evidence="2" id="KW-1185">Reference proteome</keyword>
<gene>
    <name evidence="1" type="ORF">GO755_29700</name>
</gene>
<accession>A0A7K1SKB8</accession>
<protein>
    <submittedName>
        <fullName evidence="1">Uncharacterized protein</fullName>
    </submittedName>
</protein>
<name>A0A7K1SKB8_9BACT</name>
<evidence type="ECO:0000313" key="1">
    <source>
        <dbReference type="EMBL" id="MVM34242.1"/>
    </source>
</evidence>
<reference evidence="1 2" key="1">
    <citation type="submission" date="2019-12" db="EMBL/GenBank/DDBJ databases">
        <title>Spirosoma sp. HMF4905 genome sequencing and assembly.</title>
        <authorList>
            <person name="Kang H."/>
            <person name="Cha I."/>
            <person name="Kim H."/>
            <person name="Joh K."/>
        </authorList>
    </citation>
    <scope>NUCLEOTIDE SEQUENCE [LARGE SCALE GENOMIC DNA]</scope>
    <source>
        <strain evidence="1 2">HMF4905</strain>
    </source>
</reference>
<comment type="caution">
    <text evidence="1">The sequence shown here is derived from an EMBL/GenBank/DDBJ whole genome shotgun (WGS) entry which is preliminary data.</text>
</comment>
<dbReference type="EMBL" id="WPIN01000015">
    <property type="protein sequence ID" value="MVM34242.1"/>
    <property type="molecule type" value="Genomic_DNA"/>
</dbReference>